<accession>A0A060RDJ5</accession>
<organism evidence="1 2">
    <name type="scientific">Mucinivorans hirudinis</name>
    <dbReference type="NCBI Taxonomy" id="1433126"/>
    <lineage>
        <taxon>Bacteria</taxon>
        <taxon>Pseudomonadati</taxon>
        <taxon>Bacteroidota</taxon>
        <taxon>Bacteroidia</taxon>
        <taxon>Bacteroidales</taxon>
        <taxon>Rikenellaceae</taxon>
        <taxon>Mucinivorans</taxon>
    </lineage>
</organism>
<evidence type="ECO:0000313" key="1">
    <source>
        <dbReference type="EMBL" id="CDN31844.1"/>
    </source>
</evidence>
<proteinExistence type="predicted"/>
<reference evidence="1 2" key="1">
    <citation type="journal article" date="2015" name="Genome Announc.">
        <title>Complete Genome Sequence of the Novel Leech Symbiont Mucinivorans hirudinis M3T.</title>
        <authorList>
            <person name="Nelson M.C."/>
            <person name="Bomar L."/>
            <person name="Graf J."/>
        </authorList>
    </citation>
    <scope>NUCLEOTIDE SEQUENCE [LARGE SCALE GENOMIC DNA]</scope>
    <source>
        <strain evidence="2">M3</strain>
    </source>
</reference>
<dbReference type="eggNOG" id="ENOG502Z93G">
    <property type="taxonomic scope" value="Bacteria"/>
</dbReference>
<sequence length="368" mass="38601">MSGDTANQMSVAGRIKAGSVKWYKDGTALSNVAGTTEFSTSVAPYALTVKQNQLSAATTVRYRFEAIFIDPRTGLELPFATDIAFARVDNAGALICAIAYTPDGSVFQNASPSSLKIHCDLWRGNQIDNTLVSYKWGIKKAGVFANKTAGAAATTGQAVVIFSDVTDVIEGSLATIGAASYVVQSVNTSTKAVTFTTNVTTAVASGAAITCPEYDVTLGTNWGVINATYTYGGITGHTTNEIIVPDGAVLNYETFKCAIKDTDSASGTTNSVVSDIVSLSDMSDPITIDIAAPAGNIIKNGAGSLTLTAKVWRNGEEIDATGVTYSYKWNKYNDSGVPQSESRVTKTITVQASEVSGKATFECELISK</sequence>
<protein>
    <submittedName>
        <fullName evidence="1">Phage protein</fullName>
    </submittedName>
</protein>
<dbReference type="HOGENOM" id="CLU_063237_0_0_10"/>
<dbReference type="Proteomes" id="UP000027616">
    <property type="component" value="Chromosome I"/>
</dbReference>
<dbReference type="KEGG" id="rbc:BN938_1764"/>
<evidence type="ECO:0000313" key="2">
    <source>
        <dbReference type="Proteomes" id="UP000027616"/>
    </source>
</evidence>
<dbReference type="EMBL" id="HG934468">
    <property type="protein sequence ID" value="CDN31844.1"/>
    <property type="molecule type" value="Genomic_DNA"/>
</dbReference>
<name>A0A060RDJ5_9BACT</name>
<dbReference type="STRING" id="1433126.BN938_1764"/>
<dbReference type="AlphaFoldDB" id="A0A060RDJ5"/>
<gene>
    <name evidence="1" type="ORF">BN938_1764</name>
</gene>
<keyword evidence="2" id="KW-1185">Reference proteome</keyword>